<reference evidence="1 2" key="1">
    <citation type="submission" date="2024-04" db="EMBL/GenBank/DDBJ databases">
        <title>Draft genome sequence of Pseudophaeobacter arcticus NBRC 116598.</title>
        <authorList>
            <person name="Miyakawa T."/>
            <person name="Kusuya Y."/>
            <person name="Miura T."/>
        </authorList>
    </citation>
    <scope>NUCLEOTIDE SEQUENCE [LARGE SCALE GENOMIC DNA]</scope>
    <source>
        <strain evidence="1 2">SU-CL00105</strain>
    </source>
</reference>
<accession>A0ABQ0AKJ9</accession>
<evidence type="ECO:0000313" key="1">
    <source>
        <dbReference type="EMBL" id="GAA6196379.1"/>
    </source>
</evidence>
<comment type="caution">
    <text evidence="1">The sequence shown here is derived from an EMBL/GenBank/DDBJ whole genome shotgun (WGS) entry which is preliminary data.</text>
</comment>
<proteinExistence type="predicted"/>
<organism evidence="1 2">
    <name type="scientific">Pseudophaeobacter arcticus</name>
    <dbReference type="NCBI Taxonomy" id="385492"/>
    <lineage>
        <taxon>Bacteria</taxon>
        <taxon>Pseudomonadati</taxon>
        <taxon>Pseudomonadota</taxon>
        <taxon>Alphaproteobacteria</taxon>
        <taxon>Rhodobacterales</taxon>
        <taxon>Paracoccaceae</taxon>
        <taxon>Pseudophaeobacter</taxon>
    </lineage>
</organism>
<keyword evidence="2" id="KW-1185">Reference proteome</keyword>
<dbReference type="InterPro" id="IPR021295">
    <property type="entry name" value="DUF2867"/>
</dbReference>
<protein>
    <submittedName>
        <fullName evidence="1">DUF2867 domain-containing protein</fullName>
    </submittedName>
</protein>
<dbReference type="EMBL" id="BAABWU010000006">
    <property type="protein sequence ID" value="GAA6196379.1"/>
    <property type="molecule type" value="Genomic_DNA"/>
</dbReference>
<evidence type="ECO:0000313" key="2">
    <source>
        <dbReference type="Proteomes" id="UP001441944"/>
    </source>
</evidence>
<dbReference type="Proteomes" id="UP001441944">
    <property type="component" value="Unassembled WGS sequence"/>
</dbReference>
<dbReference type="RefSeq" id="WP_353399150.1">
    <property type="nucleotide sequence ID" value="NZ_BAABWU010000006.1"/>
</dbReference>
<sequence length="149" mass="16748">MGQVIATDLPASSLLFQQAGGIHEGDFVDCYAKPSSLPLEEAAERAFRFPAWVSALMRLRNLMVAPFGLNTEVTSPNRIGFFPLVSRSDTELILGIDDSHLDFRISVLKQDGMIFFGTWVRTKNRFGRFYLTLIMPFHILIVRNAVGRV</sequence>
<name>A0ABQ0AKJ9_9RHOB</name>
<dbReference type="Pfam" id="PF11066">
    <property type="entry name" value="DUF2867"/>
    <property type="match status" value="1"/>
</dbReference>
<gene>
    <name evidence="1" type="ORF">NBRC116598_18230</name>
</gene>